<dbReference type="CDD" id="cd02440">
    <property type="entry name" value="AdoMet_MTases"/>
    <property type="match status" value="1"/>
</dbReference>
<dbReference type="AlphaFoldDB" id="A0A1H4B5H9"/>
<evidence type="ECO:0000313" key="2">
    <source>
        <dbReference type="EMBL" id="SEA43208.1"/>
    </source>
</evidence>
<dbReference type="InterPro" id="IPR041497">
    <property type="entry name" value="Thump-like"/>
</dbReference>
<gene>
    <name evidence="2" type="ORF">SAMN05444145_103237</name>
</gene>
<evidence type="ECO:0000313" key="3">
    <source>
        <dbReference type="Proteomes" id="UP000183253"/>
    </source>
</evidence>
<dbReference type="Gene3D" id="3.40.50.150">
    <property type="entry name" value="Vaccinia Virus protein VP39"/>
    <property type="match status" value="1"/>
</dbReference>
<feature type="domain" description="THUMP-like" evidence="1">
    <location>
        <begin position="326"/>
        <end position="390"/>
    </location>
</feature>
<dbReference type="Pfam" id="PF03602">
    <property type="entry name" value="Cons_hypoth95"/>
    <property type="match status" value="1"/>
</dbReference>
<dbReference type="EMBL" id="FNRI01000003">
    <property type="protein sequence ID" value="SEA43208.1"/>
    <property type="molecule type" value="Genomic_DNA"/>
</dbReference>
<reference evidence="2 3" key="1">
    <citation type="submission" date="2016-10" db="EMBL/GenBank/DDBJ databases">
        <authorList>
            <person name="de Groot N.N."/>
        </authorList>
    </citation>
    <scope>NUCLEOTIDE SEQUENCE [LARGE SCALE GENOMIC DNA]</scope>
    <source>
        <strain evidence="2 3">DSM 25383</strain>
    </source>
</reference>
<dbReference type="InterPro" id="IPR029063">
    <property type="entry name" value="SAM-dependent_MTases_sf"/>
</dbReference>
<evidence type="ECO:0000259" key="1">
    <source>
        <dbReference type="Pfam" id="PF18096"/>
    </source>
</evidence>
<proteinExistence type="predicted"/>
<organism evidence="2 3">
    <name type="scientific">Alistipes timonensis JC136</name>
    <dbReference type="NCBI Taxonomy" id="1033731"/>
    <lineage>
        <taxon>Bacteria</taxon>
        <taxon>Pseudomonadati</taxon>
        <taxon>Bacteroidota</taxon>
        <taxon>Bacteroidia</taxon>
        <taxon>Bacteroidales</taxon>
        <taxon>Rikenellaceae</taxon>
        <taxon>Alistipes</taxon>
    </lineage>
</organism>
<protein>
    <recommendedName>
        <fullName evidence="1">THUMP-like domain-containing protein</fullName>
    </recommendedName>
</protein>
<dbReference type="SUPFAM" id="SSF53335">
    <property type="entry name" value="S-adenosyl-L-methionine-dependent methyltransferases"/>
    <property type="match status" value="1"/>
</dbReference>
<keyword evidence="3" id="KW-1185">Reference proteome</keyword>
<dbReference type="Proteomes" id="UP000183253">
    <property type="component" value="Unassembled WGS sequence"/>
</dbReference>
<dbReference type="STRING" id="1033731.SAMN05444145_103237"/>
<name>A0A1H4B5H9_9BACT</name>
<sequence length="394" mass="44218">MERRTEKKRTFADVITPEEYTLLLTDEVQRAIAAARDRDPLEVAKDRRIPHARLVATQVKYLARAAQKLPSYAAAQCILPPLAFEQASSEACAAHKRIEGDTALDLTCGLGVDAFFLSRRFRRVVTLERNDMLARVASENFSRLGATNIEVVNTSAEEYLRREDLRFDWIYADPDRRSAEGRKLVRLEDCSPDIIALKPRLDRISGRLCVKNSPLFDVDEALRLFPDSRVEVLSLGSECKEVLVYADGTGPLVTATALGHGSFSARPGEAAPEPGAFDPARCRWLVVPDVALQKARLARLHLAEKAAIWSENGYGFAAEEPQDVLGRVYAVERIEPYDPRRLKRELKGRGAEVLKRDFPLAAEELMRRLGLHPGAELRLAFTKIGNDFWVIRLK</sequence>
<accession>A0A1H4B5H9</accession>
<dbReference type="Pfam" id="PF18096">
    <property type="entry name" value="Thump_like"/>
    <property type="match status" value="1"/>
</dbReference>